<dbReference type="SMART" id="SM00297">
    <property type="entry name" value="BROMO"/>
    <property type="match status" value="1"/>
</dbReference>
<dbReference type="AlphaFoldDB" id="A0A9Q0CZY1"/>
<evidence type="ECO:0000256" key="3">
    <source>
        <dbReference type="SAM" id="MobiDB-lite"/>
    </source>
</evidence>
<evidence type="ECO:0000313" key="5">
    <source>
        <dbReference type="EMBL" id="KAJ1703291.1"/>
    </source>
</evidence>
<dbReference type="InterPro" id="IPR036427">
    <property type="entry name" value="Bromodomain-like_sf"/>
</dbReference>
<dbReference type="Gene3D" id="1.20.920.10">
    <property type="entry name" value="Bromodomain-like"/>
    <property type="match status" value="1"/>
</dbReference>
<feature type="compositionally biased region" description="Basic residues" evidence="3">
    <location>
        <begin position="304"/>
        <end position="315"/>
    </location>
</feature>
<feature type="domain" description="Bromo" evidence="4">
    <location>
        <begin position="190"/>
        <end position="263"/>
    </location>
</feature>
<evidence type="ECO:0000256" key="2">
    <source>
        <dbReference type="PROSITE-ProRule" id="PRU00035"/>
    </source>
</evidence>
<feature type="compositionally biased region" description="Polar residues" evidence="3">
    <location>
        <begin position="439"/>
        <end position="453"/>
    </location>
</feature>
<dbReference type="PRINTS" id="PR00503">
    <property type="entry name" value="BROMODOMAIN"/>
</dbReference>
<dbReference type="OrthoDB" id="21449at2759"/>
<comment type="caution">
    <text evidence="5">The sequence shown here is derived from an EMBL/GenBank/DDBJ whole genome shotgun (WGS) entry which is preliminary data.</text>
</comment>
<name>A0A9Q0CZY1_9POAL</name>
<feature type="region of interest" description="Disordered" evidence="3">
    <location>
        <begin position="337"/>
        <end position="403"/>
    </location>
</feature>
<feature type="compositionally biased region" description="Polar residues" evidence="3">
    <location>
        <begin position="99"/>
        <end position="112"/>
    </location>
</feature>
<dbReference type="PROSITE" id="PS00633">
    <property type="entry name" value="BROMODOMAIN_1"/>
    <property type="match status" value="1"/>
</dbReference>
<organism evidence="5 6">
    <name type="scientific">Rhynchospora breviuscula</name>
    <dbReference type="NCBI Taxonomy" id="2022672"/>
    <lineage>
        <taxon>Eukaryota</taxon>
        <taxon>Viridiplantae</taxon>
        <taxon>Streptophyta</taxon>
        <taxon>Embryophyta</taxon>
        <taxon>Tracheophyta</taxon>
        <taxon>Spermatophyta</taxon>
        <taxon>Magnoliopsida</taxon>
        <taxon>Liliopsida</taxon>
        <taxon>Poales</taxon>
        <taxon>Cyperaceae</taxon>
        <taxon>Cyperoideae</taxon>
        <taxon>Rhynchosporeae</taxon>
        <taxon>Rhynchospora</taxon>
    </lineage>
</organism>
<dbReference type="InterPro" id="IPR018359">
    <property type="entry name" value="Bromodomain_CS"/>
</dbReference>
<feature type="compositionally biased region" description="Polar residues" evidence="3">
    <location>
        <begin position="389"/>
        <end position="403"/>
    </location>
</feature>
<reference evidence="5" key="1">
    <citation type="journal article" date="2022" name="Cell">
        <title>Repeat-based holocentromeres influence genome architecture and karyotype evolution.</title>
        <authorList>
            <person name="Hofstatter P.G."/>
            <person name="Thangavel G."/>
            <person name="Lux T."/>
            <person name="Neumann P."/>
            <person name="Vondrak T."/>
            <person name="Novak P."/>
            <person name="Zhang M."/>
            <person name="Costa L."/>
            <person name="Castellani M."/>
            <person name="Scott A."/>
            <person name="Toegelov H."/>
            <person name="Fuchs J."/>
            <person name="Mata-Sucre Y."/>
            <person name="Dias Y."/>
            <person name="Vanzela A.L.L."/>
            <person name="Huettel B."/>
            <person name="Almeida C.C.S."/>
            <person name="Simkova H."/>
            <person name="Souza G."/>
            <person name="Pedrosa-Harand A."/>
            <person name="Macas J."/>
            <person name="Mayer K.F.X."/>
            <person name="Houben A."/>
            <person name="Marques A."/>
        </authorList>
    </citation>
    <scope>NUCLEOTIDE SEQUENCE</scope>
    <source>
        <strain evidence="5">RhyBre1mFocal</strain>
    </source>
</reference>
<dbReference type="PROSITE" id="PS50014">
    <property type="entry name" value="BROMODOMAIN_2"/>
    <property type="match status" value="1"/>
</dbReference>
<keyword evidence="6" id="KW-1185">Reference proteome</keyword>
<proteinExistence type="predicted"/>
<evidence type="ECO:0000259" key="4">
    <source>
        <dbReference type="PROSITE" id="PS50014"/>
    </source>
</evidence>
<evidence type="ECO:0000256" key="1">
    <source>
        <dbReference type="ARBA" id="ARBA00023117"/>
    </source>
</evidence>
<dbReference type="SUPFAM" id="SSF47370">
    <property type="entry name" value="Bromodomain"/>
    <property type="match status" value="1"/>
</dbReference>
<keyword evidence="1 2" id="KW-0103">Bromodomain</keyword>
<dbReference type="Proteomes" id="UP001151287">
    <property type="component" value="Unassembled WGS sequence"/>
</dbReference>
<gene>
    <name evidence="5" type="ORF">LUZ63_003070</name>
</gene>
<feature type="compositionally biased region" description="Polar residues" evidence="3">
    <location>
        <begin position="285"/>
        <end position="299"/>
    </location>
</feature>
<dbReference type="PANTHER" id="PTHR47809:SF2">
    <property type="entry name" value="DNA-BINDING BROMODOMAIN-CONTAINING PROTEIN"/>
    <property type="match status" value="1"/>
</dbReference>
<feature type="compositionally biased region" description="Polar residues" evidence="3">
    <location>
        <begin position="145"/>
        <end position="155"/>
    </location>
</feature>
<feature type="compositionally biased region" description="Acidic residues" evidence="3">
    <location>
        <begin position="42"/>
        <end position="52"/>
    </location>
</feature>
<feature type="region of interest" description="Disordered" evidence="3">
    <location>
        <begin position="435"/>
        <end position="455"/>
    </location>
</feature>
<feature type="region of interest" description="Disordered" evidence="3">
    <location>
        <begin position="285"/>
        <end position="316"/>
    </location>
</feature>
<feature type="region of interest" description="Disordered" evidence="3">
    <location>
        <begin position="1"/>
        <end position="122"/>
    </location>
</feature>
<dbReference type="PANTHER" id="PTHR47809">
    <property type="entry name" value="DNA-BINDING BROMODOMAIN-CONTAINING PROTEIN"/>
    <property type="match status" value="1"/>
</dbReference>
<evidence type="ECO:0000313" key="6">
    <source>
        <dbReference type="Proteomes" id="UP001151287"/>
    </source>
</evidence>
<feature type="compositionally biased region" description="Basic and acidic residues" evidence="3">
    <location>
        <begin position="371"/>
        <end position="388"/>
    </location>
</feature>
<dbReference type="EMBL" id="JAMQYH010000001">
    <property type="protein sequence ID" value="KAJ1703291.1"/>
    <property type="molecule type" value="Genomic_DNA"/>
</dbReference>
<accession>A0A9Q0CZY1</accession>
<feature type="compositionally biased region" description="Basic residues" evidence="3">
    <location>
        <begin position="1"/>
        <end position="11"/>
    </location>
</feature>
<sequence length="509" mass="56724">MKRKRGQRSGHKKESKETEPEQLISSDSEPEPEPETEHEPEPEPETETDEMEVEPHPEPKSTNKITPKPEPSRPPVGQVVYSRVRVKIKSPASLPVEPYQTSSDKGNEQRQPQLAREDSGLSDLKNTKFGNFFSRKFGGIKIKTNKSLTPPSASVSGDMESNVASELAGGSERRNEAELNSALTVIRKIMKMEAAAPFNEPVDPVALGIPDYFDVIDTPMDFSTICKEIGQGHKYMNSEDVYKDVKLIWQNCYKYNNKGDYIIDLMRRVKKNFSKYWGAAGLSVSTDNSQTEEAGQSGQEKALSKSKLKNKKKKRSTMDHKSDCMCAVCTIRRRKLEKENPSMADTPTVNLEEKSASEAGASSMDHSPGPDTEHISRRDDNTPIKETDNQLCSDNSNKGNAKFGNNQALKLQLSGNEGSDESGPTSDEELEYKKKNDNDINNASSQPKETYNKIQPPKKNEVLMENHIALELCKSVFNNGLMSRRSLARQAVPVRDSPIQSAVASLLKR</sequence>
<dbReference type="Pfam" id="PF00439">
    <property type="entry name" value="Bromodomain"/>
    <property type="match status" value="1"/>
</dbReference>
<feature type="region of interest" description="Disordered" evidence="3">
    <location>
        <begin position="145"/>
        <end position="173"/>
    </location>
</feature>
<protein>
    <recommendedName>
        <fullName evidence="4">Bromo domain-containing protein</fullName>
    </recommendedName>
</protein>
<dbReference type="InterPro" id="IPR001487">
    <property type="entry name" value="Bromodomain"/>
</dbReference>